<dbReference type="CDD" id="cd16344">
    <property type="entry name" value="LMWPAP"/>
    <property type="match status" value="1"/>
</dbReference>
<evidence type="ECO:0000256" key="4">
    <source>
        <dbReference type="PIRSR" id="PIRSR617867-1"/>
    </source>
</evidence>
<reference evidence="6 7" key="1">
    <citation type="journal article" date="2005" name="Int. J. Syst. Evol. Microbiol.">
        <title>Bacillus litoralis sp. nov., isolated from a tidal flat of the Yellow Sea in Korea.</title>
        <authorList>
            <person name="Yoon J.H."/>
            <person name="Oh T.K."/>
        </authorList>
    </citation>
    <scope>NUCLEOTIDE SEQUENCE [LARGE SCALE GENOMIC DNA]</scope>
    <source>
        <strain evidence="6 7">SW-211</strain>
    </source>
</reference>
<gene>
    <name evidence="6" type="ORF">FS935_18915</name>
</gene>
<dbReference type="PRINTS" id="PR00719">
    <property type="entry name" value="LMWPTPASE"/>
</dbReference>
<sequence>MTNVLFICTGNTCRSPMAEALLNHVKDSDSIFVKSAGVFAMDGSDASSHTIEALREKGITCQHQSSSLSSDLVEWATIILTMTNNHKQSVIDQYPQAGRKTFTLSEYVTSHDEEKRDITDPFGGPLSLYRQTLEDLEALIVKLKDKLK</sequence>
<keyword evidence="3" id="KW-0904">Protein phosphatase</keyword>
<dbReference type="EMBL" id="VOQF01000014">
    <property type="protein sequence ID" value="TXC85901.1"/>
    <property type="molecule type" value="Genomic_DNA"/>
</dbReference>
<evidence type="ECO:0000259" key="5">
    <source>
        <dbReference type="SMART" id="SM00226"/>
    </source>
</evidence>
<evidence type="ECO:0000256" key="1">
    <source>
        <dbReference type="ARBA" id="ARBA00011063"/>
    </source>
</evidence>
<evidence type="ECO:0000256" key="2">
    <source>
        <dbReference type="ARBA" id="ARBA00022801"/>
    </source>
</evidence>
<dbReference type="InterPro" id="IPR017867">
    <property type="entry name" value="Tyr_phospatase_low_mol_wt"/>
</dbReference>
<dbReference type="Gene3D" id="3.40.50.2300">
    <property type="match status" value="1"/>
</dbReference>
<dbReference type="SMART" id="SM00226">
    <property type="entry name" value="LMWPc"/>
    <property type="match status" value="1"/>
</dbReference>
<proteinExistence type="inferred from homology"/>
<evidence type="ECO:0000256" key="3">
    <source>
        <dbReference type="ARBA" id="ARBA00022912"/>
    </source>
</evidence>
<dbReference type="Proteomes" id="UP000321363">
    <property type="component" value="Unassembled WGS sequence"/>
</dbReference>
<name>A0A5C6VM71_9BACI</name>
<protein>
    <submittedName>
        <fullName evidence="6">Low molecular weight protein arginine phosphatase</fullName>
    </submittedName>
</protein>
<accession>A0A5C6VM71</accession>
<dbReference type="InterPro" id="IPR023485">
    <property type="entry name" value="Ptyr_pPase"/>
</dbReference>
<keyword evidence="7" id="KW-1185">Reference proteome</keyword>
<organism evidence="6 7">
    <name type="scientific">Metabacillus litoralis</name>
    <dbReference type="NCBI Taxonomy" id="152268"/>
    <lineage>
        <taxon>Bacteria</taxon>
        <taxon>Bacillati</taxon>
        <taxon>Bacillota</taxon>
        <taxon>Bacilli</taxon>
        <taxon>Bacillales</taxon>
        <taxon>Bacillaceae</taxon>
        <taxon>Metabacillus</taxon>
    </lineage>
</organism>
<dbReference type="SUPFAM" id="SSF52788">
    <property type="entry name" value="Phosphotyrosine protein phosphatases I"/>
    <property type="match status" value="1"/>
</dbReference>
<dbReference type="OrthoDB" id="9784339at2"/>
<dbReference type="RefSeq" id="WP_146950217.1">
    <property type="nucleotide sequence ID" value="NZ_VOQF01000014.1"/>
</dbReference>
<comment type="similarity">
    <text evidence="1">Belongs to the low molecular weight phosphotyrosine protein phosphatase family.</text>
</comment>
<evidence type="ECO:0000313" key="6">
    <source>
        <dbReference type="EMBL" id="TXC85901.1"/>
    </source>
</evidence>
<feature type="domain" description="Phosphotyrosine protein phosphatase I" evidence="5">
    <location>
        <begin position="2"/>
        <end position="146"/>
    </location>
</feature>
<dbReference type="InterPro" id="IPR036196">
    <property type="entry name" value="Ptyr_pPase_sf"/>
</dbReference>
<evidence type="ECO:0000313" key="7">
    <source>
        <dbReference type="Proteomes" id="UP000321363"/>
    </source>
</evidence>
<dbReference type="PANTHER" id="PTHR11717:SF31">
    <property type="entry name" value="LOW MOLECULAR WEIGHT PROTEIN-TYROSINE-PHOSPHATASE ETP-RELATED"/>
    <property type="match status" value="1"/>
</dbReference>
<dbReference type="GO" id="GO:0004725">
    <property type="term" value="F:protein tyrosine phosphatase activity"/>
    <property type="evidence" value="ECO:0007669"/>
    <property type="project" value="InterPro"/>
</dbReference>
<feature type="active site" evidence="4">
    <location>
        <position position="14"/>
    </location>
</feature>
<keyword evidence="2" id="KW-0378">Hydrolase</keyword>
<feature type="active site" description="Proton donor" evidence="4">
    <location>
        <position position="120"/>
    </location>
</feature>
<feature type="active site" description="Nucleophile" evidence="4">
    <location>
        <position position="8"/>
    </location>
</feature>
<dbReference type="Pfam" id="PF01451">
    <property type="entry name" value="LMWPc"/>
    <property type="match status" value="1"/>
</dbReference>
<dbReference type="PANTHER" id="PTHR11717">
    <property type="entry name" value="LOW MOLECULAR WEIGHT PROTEIN TYROSINE PHOSPHATASE"/>
    <property type="match status" value="1"/>
</dbReference>
<dbReference type="AlphaFoldDB" id="A0A5C6VM71"/>
<dbReference type="InterPro" id="IPR050438">
    <property type="entry name" value="LMW_PTPase"/>
</dbReference>
<comment type="caution">
    <text evidence="6">The sequence shown here is derived from an EMBL/GenBank/DDBJ whole genome shotgun (WGS) entry which is preliminary data.</text>
</comment>